<protein>
    <submittedName>
        <fullName evidence="1">Uncharacterized protein</fullName>
    </submittedName>
</protein>
<evidence type="ECO:0000313" key="2">
    <source>
        <dbReference type="Proteomes" id="UP000784294"/>
    </source>
</evidence>
<dbReference type="AlphaFoldDB" id="A0A448WTW4"/>
<keyword evidence="2" id="KW-1185">Reference proteome</keyword>
<dbReference type="EMBL" id="CAAALY010045165">
    <property type="protein sequence ID" value="VEL20181.1"/>
    <property type="molecule type" value="Genomic_DNA"/>
</dbReference>
<gene>
    <name evidence="1" type="ORF">PXEA_LOCUS13621</name>
</gene>
<comment type="caution">
    <text evidence="1">The sequence shown here is derived from an EMBL/GenBank/DDBJ whole genome shotgun (WGS) entry which is preliminary data.</text>
</comment>
<proteinExistence type="predicted"/>
<reference evidence="1" key="1">
    <citation type="submission" date="2018-11" db="EMBL/GenBank/DDBJ databases">
        <authorList>
            <consortium name="Pathogen Informatics"/>
        </authorList>
    </citation>
    <scope>NUCLEOTIDE SEQUENCE</scope>
</reference>
<evidence type="ECO:0000313" key="1">
    <source>
        <dbReference type="EMBL" id="VEL20181.1"/>
    </source>
</evidence>
<dbReference type="Proteomes" id="UP000784294">
    <property type="component" value="Unassembled WGS sequence"/>
</dbReference>
<name>A0A448WTW4_9PLAT</name>
<accession>A0A448WTW4</accession>
<sequence>MSRKRDGGTLFAGRPRSVTKQAMRPHTIDELVHRDVPTQAIRPGRMTICRQPSSTGIRSFPADLWVLSDQPPALCFIRVWQTIVSIDLRILTTSCAGLLTLLQL</sequence>
<organism evidence="1 2">
    <name type="scientific">Protopolystoma xenopodis</name>
    <dbReference type="NCBI Taxonomy" id="117903"/>
    <lineage>
        <taxon>Eukaryota</taxon>
        <taxon>Metazoa</taxon>
        <taxon>Spiralia</taxon>
        <taxon>Lophotrochozoa</taxon>
        <taxon>Platyhelminthes</taxon>
        <taxon>Monogenea</taxon>
        <taxon>Polyopisthocotylea</taxon>
        <taxon>Polystomatidea</taxon>
        <taxon>Polystomatidae</taxon>
        <taxon>Protopolystoma</taxon>
    </lineage>
</organism>